<accession>K1XXY6</accession>
<sequence length="71" mass="8548">MMKRRDKDNRIKCLIQRIDIFHIEYLELLISMEFLGFCDHTDRFVYSEIVSWKWGLIQSLDEASIPTPNVE</sequence>
<evidence type="ECO:0000313" key="1">
    <source>
        <dbReference type="EMBL" id="EKD29851.1"/>
    </source>
</evidence>
<proteinExistence type="predicted"/>
<protein>
    <submittedName>
        <fullName evidence="1">Uncharacterized protein</fullName>
    </submittedName>
</protein>
<reference evidence="1" key="1">
    <citation type="journal article" date="2012" name="Science">
        <title>Fermentation, hydrogen, and sulfur metabolism in multiple uncultivated bacterial phyla.</title>
        <authorList>
            <person name="Wrighton K.C."/>
            <person name="Thomas B.C."/>
            <person name="Sharon I."/>
            <person name="Miller C.S."/>
            <person name="Castelle C.J."/>
            <person name="VerBerkmoes N.C."/>
            <person name="Wilkins M.J."/>
            <person name="Hettich R.L."/>
            <person name="Lipton M.S."/>
            <person name="Williams K.H."/>
            <person name="Long P.E."/>
            <person name="Banfield J.F."/>
        </authorList>
    </citation>
    <scope>NUCLEOTIDE SEQUENCE [LARGE SCALE GENOMIC DNA]</scope>
</reference>
<organism evidence="1">
    <name type="scientific">uncultured bacterium</name>
    <name type="common">gcode 4</name>
    <dbReference type="NCBI Taxonomy" id="1234023"/>
    <lineage>
        <taxon>Bacteria</taxon>
        <taxon>environmental samples</taxon>
    </lineage>
</organism>
<gene>
    <name evidence="1" type="ORF">ACD_78C00242G0002</name>
</gene>
<dbReference type="EMBL" id="AMFJ01034242">
    <property type="protein sequence ID" value="EKD29851.1"/>
    <property type="molecule type" value="Genomic_DNA"/>
</dbReference>
<dbReference type="AlphaFoldDB" id="K1XXY6"/>
<comment type="caution">
    <text evidence="1">The sequence shown here is derived from an EMBL/GenBank/DDBJ whole genome shotgun (WGS) entry which is preliminary data.</text>
</comment>
<name>K1XXY6_9BACT</name>